<organism evidence="6 7">
    <name type="scientific">Malus domestica</name>
    <name type="common">Apple</name>
    <name type="synonym">Pyrus malus</name>
    <dbReference type="NCBI Taxonomy" id="3750"/>
    <lineage>
        <taxon>Eukaryota</taxon>
        <taxon>Viridiplantae</taxon>
        <taxon>Streptophyta</taxon>
        <taxon>Embryophyta</taxon>
        <taxon>Tracheophyta</taxon>
        <taxon>Spermatophyta</taxon>
        <taxon>Magnoliopsida</taxon>
        <taxon>eudicotyledons</taxon>
        <taxon>Gunneridae</taxon>
        <taxon>Pentapetalae</taxon>
        <taxon>rosids</taxon>
        <taxon>fabids</taxon>
        <taxon>Rosales</taxon>
        <taxon>Rosaceae</taxon>
        <taxon>Amygdaloideae</taxon>
        <taxon>Maleae</taxon>
        <taxon>Malus</taxon>
    </lineage>
</organism>
<comment type="caution">
    <text evidence="6">The sequence shown here is derived from an EMBL/GenBank/DDBJ whole genome shotgun (WGS) entry which is preliminary data.</text>
</comment>
<keyword evidence="2" id="KW-0238">DNA-binding</keyword>
<evidence type="ECO:0000256" key="4">
    <source>
        <dbReference type="ARBA" id="ARBA00023242"/>
    </source>
</evidence>
<sequence>MVPVLNEVGPVDAYIDSLPPGYRFVPTDDELILHYLMRKVLNEQLPINRFRIVNLYDHHPRDLTGDYNLIRESEWYFFTSRRRKYPRGGRPCRAADNGYWKATGKPDDIKDDNGQVIGSKRTLDYYEGKQGKGTKTDWKMHEYKLNKETAPSNQIDGTNMKLDDCVLCKIYKNSRIKKDGKNNDDNAPQSTIRTDQGAILPAATNTVTSHAFPDQSIQHPYLFTGESSGTTSSIVNKHCVTSTSTTPAYYEQHYFQNQTWSDHPGPIHNCNNQIPPPREPFSSQFPLPNSMEHQIGAGWESVNGMPVVDSSSIRLLPHVREYERELKAMRNNEGQGTW</sequence>
<gene>
    <name evidence="6" type="ORF">DVH24_019570</name>
</gene>
<dbReference type="InterPro" id="IPR003441">
    <property type="entry name" value="NAC-dom"/>
</dbReference>
<dbReference type="GO" id="GO:0003677">
    <property type="term" value="F:DNA binding"/>
    <property type="evidence" value="ECO:0007669"/>
    <property type="project" value="UniProtKB-KW"/>
</dbReference>
<feature type="domain" description="NAC" evidence="5">
    <location>
        <begin position="18"/>
        <end position="173"/>
    </location>
</feature>
<dbReference type="AlphaFoldDB" id="A0A498I352"/>
<proteinExistence type="predicted"/>
<dbReference type="EMBL" id="RDQH01000340">
    <property type="protein sequence ID" value="RXH76682.1"/>
    <property type="molecule type" value="Genomic_DNA"/>
</dbReference>
<dbReference type="PROSITE" id="PS51005">
    <property type="entry name" value="NAC"/>
    <property type="match status" value="1"/>
</dbReference>
<evidence type="ECO:0000256" key="3">
    <source>
        <dbReference type="ARBA" id="ARBA00023163"/>
    </source>
</evidence>
<protein>
    <recommendedName>
        <fullName evidence="5">NAC domain-containing protein</fullName>
    </recommendedName>
</protein>
<keyword evidence="3" id="KW-0804">Transcription</keyword>
<evidence type="ECO:0000256" key="2">
    <source>
        <dbReference type="ARBA" id="ARBA00023125"/>
    </source>
</evidence>
<keyword evidence="4" id="KW-0539">Nucleus</keyword>
<evidence type="ECO:0000313" key="7">
    <source>
        <dbReference type="Proteomes" id="UP000290289"/>
    </source>
</evidence>
<dbReference type="Proteomes" id="UP000290289">
    <property type="component" value="Chromosome 14"/>
</dbReference>
<dbReference type="Pfam" id="PF02365">
    <property type="entry name" value="NAM"/>
    <property type="match status" value="1"/>
</dbReference>
<evidence type="ECO:0000259" key="5">
    <source>
        <dbReference type="PROSITE" id="PS51005"/>
    </source>
</evidence>
<reference evidence="6 7" key="1">
    <citation type="submission" date="2018-10" db="EMBL/GenBank/DDBJ databases">
        <title>A high-quality apple genome assembly.</title>
        <authorList>
            <person name="Hu J."/>
        </authorList>
    </citation>
    <scope>NUCLEOTIDE SEQUENCE [LARGE SCALE GENOMIC DNA]</scope>
    <source>
        <strain evidence="7">cv. HFTH1</strain>
        <tissue evidence="6">Young leaf</tissue>
    </source>
</reference>
<dbReference type="PANTHER" id="PTHR31719:SF193">
    <property type="entry name" value="NAC DOMAIN-CONTAINING PROTEIN"/>
    <property type="match status" value="1"/>
</dbReference>
<dbReference type="GO" id="GO:0006355">
    <property type="term" value="P:regulation of DNA-templated transcription"/>
    <property type="evidence" value="ECO:0007669"/>
    <property type="project" value="InterPro"/>
</dbReference>
<dbReference type="Gene3D" id="2.170.150.80">
    <property type="entry name" value="NAC domain"/>
    <property type="match status" value="1"/>
</dbReference>
<keyword evidence="1" id="KW-0805">Transcription regulation</keyword>
<evidence type="ECO:0000256" key="1">
    <source>
        <dbReference type="ARBA" id="ARBA00023015"/>
    </source>
</evidence>
<dbReference type="OrthoDB" id="1139038at2759"/>
<evidence type="ECO:0000313" key="6">
    <source>
        <dbReference type="EMBL" id="RXH76682.1"/>
    </source>
</evidence>
<dbReference type="SUPFAM" id="SSF101941">
    <property type="entry name" value="NAC domain"/>
    <property type="match status" value="1"/>
</dbReference>
<name>A0A498I352_MALDO</name>
<dbReference type="PANTHER" id="PTHR31719">
    <property type="entry name" value="NAC TRANSCRIPTION FACTOR 56"/>
    <property type="match status" value="1"/>
</dbReference>
<dbReference type="InterPro" id="IPR036093">
    <property type="entry name" value="NAC_dom_sf"/>
</dbReference>
<keyword evidence="7" id="KW-1185">Reference proteome</keyword>
<accession>A0A498I352</accession>
<dbReference type="SMR" id="A0A498I352"/>